<protein>
    <submittedName>
        <fullName evidence="2">Unannotated protein</fullName>
    </submittedName>
</protein>
<gene>
    <name evidence="2" type="ORF">UFOPK1747_00135</name>
</gene>
<keyword evidence="1" id="KW-0812">Transmembrane</keyword>
<sequence>MARKRLRIEEEDATSQAGWLFADSFLALMIIFLATISFVPALTSGVVMGSGSVGKVAGSNYIKGLVLTYDTFNAAEIERDIRTFITNEKISPQSEVLYARIVGGYSASESEDDGKVRAIGISVAIKKSNIAYFENASLDLSASNQLRPETFVLRLTFAPKGAN</sequence>
<organism evidence="2">
    <name type="scientific">freshwater metagenome</name>
    <dbReference type="NCBI Taxonomy" id="449393"/>
    <lineage>
        <taxon>unclassified sequences</taxon>
        <taxon>metagenomes</taxon>
        <taxon>ecological metagenomes</taxon>
    </lineage>
</organism>
<evidence type="ECO:0000256" key="1">
    <source>
        <dbReference type="SAM" id="Phobius"/>
    </source>
</evidence>
<keyword evidence="1" id="KW-1133">Transmembrane helix</keyword>
<accession>A0A6J6ED30</accession>
<dbReference type="EMBL" id="CAEZTV010000007">
    <property type="protein sequence ID" value="CAB4573776.1"/>
    <property type="molecule type" value="Genomic_DNA"/>
</dbReference>
<reference evidence="2" key="1">
    <citation type="submission" date="2020-05" db="EMBL/GenBank/DDBJ databases">
        <authorList>
            <person name="Chiriac C."/>
            <person name="Salcher M."/>
            <person name="Ghai R."/>
            <person name="Kavagutti S V."/>
        </authorList>
    </citation>
    <scope>NUCLEOTIDE SEQUENCE</scope>
</reference>
<proteinExistence type="predicted"/>
<evidence type="ECO:0000313" key="2">
    <source>
        <dbReference type="EMBL" id="CAB4573776.1"/>
    </source>
</evidence>
<dbReference type="AlphaFoldDB" id="A0A6J6ED30"/>
<keyword evidence="1" id="KW-0472">Membrane</keyword>
<feature type="transmembrane region" description="Helical" evidence="1">
    <location>
        <begin position="20"/>
        <end position="42"/>
    </location>
</feature>
<name>A0A6J6ED30_9ZZZZ</name>